<feature type="transmembrane region" description="Helical" evidence="1">
    <location>
        <begin position="48"/>
        <end position="69"/>
    </location>
</feature>
<dbReference type="RefSeq" id="WP_094364081.1">
    <property type="nucleotide sequence ID" value="NZ_NMVQ01000015.1"/>
</dbReference>
<proteinExistence type="predicted"/>
<comment type="caution">
    <text evidence="2">The sequence shown here is derived from an EMBL/GenBank/DDBJ whole genome shotgun (WGS) entry which is preliminary data.</text>
</comment>
<reference evidence="2 3" key="1">
    <citation type="submission" date="2017-07" db="EMBL/GenBank/DDBJ databases">
        <title>Draft whole genome sequences of clinical Proprionibacteriaceae strains.</title>
        <authorList>
            <person name="Bernier A.-M."/>
            <person name="Bernard K."/>
            <person name="Domingo M.-C."/>
        </authorList>
    </citation>
    <scope>NUCLEOTIDE SEQUENCE [LARGE SCALE GENOMIC DNA]</scope>
    <source>
        <strain evidence="2 3">NML 130396</strain>
    </source>
</reference>
<evidence type="ECO:0000313" key="3">
    <source>
        <dbReference type="Proteomes" id="UP000216311"/>
    </source>
</evidence>
<keyword evidence="1" id="KW-1133">Transmembrane helix</keyword>
<name>A0A255H1E9_9ACTN</name>
<dbReference type="NCBIfam" id="NF042935">
    <property type="entry name" value="SCO6880_fam"/>
    <property type="match status" value="1"/>
</dbReference>
<gene>
    <name evidence="2" type="ORF">CGZ93_10395</name>
</gene>
<dbReference type="Proteomes" id="UP000216311">
    <property type="component" value="Unassembled WGS sequence"/>
</dbReference>
<dbReference type="OrthoDB" id="4505949at2"/>
<evidence type="ECO:0000256" key="1">
    <source>
        <dbReference type="SAM" id="Phobius"/>
    </source>
</evidence>
<keyword evidence="3" id="KW-1185">Reference proteome</keyword>
<feature type="transmembrane region" description="Helical" evidence="1">
    <location>
        <begin position="21"/>
        <end position="42"/>
    </location>
</feature>
<accession>A0A255H1E9</accession>
<dbReference type="AlphaFoldDB" id="A0A255H1E9"/>
<keyword evidence="1" id="KW-0472">Membrane</keyword>
<evidence type="ECO:0008006" key="4">
    <source>
        <dbReference type="Google" id="ProtNLM"/>
    </source>
</evidence>
<protein>
    <recommendedName>
        <fullName evidence="4">PrgI family protein</fullName>
    </recommendedName>
</protein>
<dbReference type="InterPro" id="IPR049978">
    <property type="entry name" value="SCO6880-like"/>
</dbReference>
<dbReference type="EMBL" id="NMVQ01000015">
    <property type="protein sequence ID" value="OYO21479.1"/>
    <property type="molecule type" value="Genomic_DNA"/>
</dbReference>
<keyword evidence="1" id="KW-0812">Transmembrane</keyword>
<organism evidence="2 3">
    <name type="scientific">Enemella dayhoffiae</name>
    <dbReference type="NCBI Taxonomy" id="2016507"/>
    <lineage>
        <taxon>Bacteria</taxon>
        <taxon>Bacillati</taxon>
        <taxon>Actinomycetota</taxon>
        <taxon>Actinomycetes</taxon>
        <taxon>Propionibacteriales</taxon>
        <taxon>Propionibacteriaceae</taxon>
        <taxon>Enemella</taxon>
    </lineage>
</organism>
<sequence>MAEAMSARSYGNLRRPLGAGLFGYGRAATFIGLGGVFLGLVLMLGAQIAGLPGLPFALAMALVTVIAIVPSRRSRRDGLTAYDRIGARVMNRWSKDLAVGYQGPVGFTPDGKTRLPGLAAGSELLSGRNSYGEHFAVVMMPAGKAKHYSLVLEGAATGTELVDTEDIDRQVAHWGAALALLGQHADVVGASVVVETAPDPGVRLRREIDGHRAASASSYSADVMGQVKQELPRALSTIRTWLTVTFTNADDMVGKTRHRSESEMHSRLANVLPEIVGAARLSGAGGACRAMAAQDVIDAVRVCFDPSVAQDVEEARATESGTGLSWAAAGPVRWEPSDEFVRHDRAWSSTYQMVEPPVTFFAETLKHVLRPHQDVARKRVAIMYRPVGLLEAPKALSRDTSAAWAEARKRKAGEQARRQWEIARQVEAENAAGAGLTLFGMAVTGTSLSADQRDRMDSAIAQLAAPARLRMRPALGNQSAAFLSTLPIGVVLPEQMLLPASVHAAF</sequence>
<evidence type="ECO:0000313" key="2">
    <source>
        <dbReference type="EMBL" id="OYO21479.1"/>
    </source>
</evidence>